<proteinExistence type="predicted"/>
<feature type="transmembrane region" description="Helical" evidence="1">
    <location>
        <begin position="227"/>
        <end position="244"/>
    </location>
</feature>
<keyword evidence="1" id="KW-0472">Membrane</keyword>
<evidence type="ECO:0000256" key="2">
    <source>
        <dbReference type="SAM" id="SignalP"/>
    </source>
</evidence>
<dbReference type="RefSeq" id="WP_078811315.1">
    <property type="nucleotide sequence ID" value="NZ_FUYE01000001.1"/>
</dbReference>
<dbReference type="EMBL" id="FUYE01000001">
    <property type="protein sequence ID" value="SKA75828.1"/>
    <property type="molecule type" value="Genomic_DNA"/>
</dbReference>
<keyword evidence="4" id="KW-1185">Reference proteome</keyword>
<gene>
    <name evidence="3" type="ORF">SAMN02745166_00073</name>
</gene>
<keyword evidence="2" id="KW-0732">Signal</keyword>
<feature type="chain" id="PRO_5012572135" evidence="2">
    <location>
        <begin position="26"/>
        <end position="439"/>
    </location>
</feature>
<dbReference type="AlphaFoldDB" id="A0A1T4WFS5"/>
<keyword evidence="1" id="KW-1133">Transmembrane helix</keyword>
<organism evidence="3 4">
    <name type="scientific">Prosthecobacter debontii</name>
    <dbReference type="NCBI Taxonomy" id="48467"/>
    <lineage>
        <taxon>Bacteria</taxon>
        <taxon>Pseudomonadati</taxon>
        <taxon>Verrucomicrobiota</taxon>
        <taxon>Verrucomicrobiia</taxon>
        <taxon>Verrucomicrobiales</taxon>
        <taxon>Verrucomicrobiaceae</taxon>
        <taxon>Prosthecobacter</taxon>
    </lineage>
</organism>
<feature type="transmembrane region" description="Helical" evidence="1">
    <location>
        <begin position="166"/>
        <end position="185"/>
    </location>
</feature>
<name>A0A1T4WFS5_9BACT</name>
<evidence type="ECO:0000313" key="3">
    <source>
        <dbReference type="EMBL" id="SKA75828.1"/>
    </source>
</evidence>
<sequence>MNTRLLKSACLALLLGPFIVGSTMGQDVMASPEAESVAKKLRSDMIVPGVALAEGVSEITGVAISPLLGMSAIGAWKYYDTVPEMRDRLPWYCHPYAWGTGLAIIGMCFLKDFLGAAAPALVKKPLDFAELFEDKASALVASTAFVPLVALAMSQIQSIQPQAMDGMAASGLAMLPLGSALGATLNTPWLTVPVSVFIFIAVWLSSHAINVLIALSPFGIVDAGLKLTKLGLLAIVTGSAALIPYSPIPALVVCSIIILAGLLMAGWSFRLTLFGTLMGRDFLLNKRAEKADLDQGVKGFLARRTQSVPVRTWGRLDHDESGAVCFHYRPWLVLPERRLPLVAEGVVMCRGMMHPSVAHRPDADTRLRSSIILLPRYRKLEESIATKFGWQEITDSALLRGFKAIRQWLVEMLSRREESGGSTLGDLGIRRKASIISCW</sequence>
<evidence type="ECO:0000313" key="4">
    <source>
        <dbReference type="Proteomes" id="UP000190774"/>
    </source>
</evidence>
<feature type="signal peptide" evidence="2">
    <location>
        <begin position="1"/>
        <end position="25"/>
    </location>
</feature>
<evidence type="ECO:0000256" key="1">
    <source>
        <dbReference type="SAM" id="Phobius"/>
    </source>
</evidence>
<feature type="transmembrane region" description="Helical" evidence="1">
    <location>
        <begin position="191"/>
        <end position="215"/>
    </location>
</feature>
<reference evidence="4" key="1">
    <citation type="submission" date="2017-02" db="EMBL/GenBank/DDBJ databases">
        <authorList>
            <person name="Varghese N."/>
            <person name="Submissions S."/>
        </authorList>
    </citation>
    <scope>NUCLEOTIDE SEQUENCE [LARGE SCALE GENOMIC DNA]</scope>
    <source>
        <strain evidence="4">ATCC 700200</strain>
    </source>
</reference>
<dbReference type="STRING" id="48467.SAMN02745166_00073"/>
<feature type="transmembrane region" description="Helical" evidence="1">
    <location>
        <begin position="96"/>
        <end position="116"/>
    </location>
</feature>
<accession>A0A1T4WFS5</accession>
<dbReference type="Proteomes" id="UP000190774">
    <property type="component" value="Unassembled WGS sequence"/>
</dbReference>
<feature type="transmembrane region" description="Helical" evidence="1">
    <location>
        <begin position="250"/>
        <end position="277"/>
    </location>
</feature>
<keyword evidence="1" id="KW-0812">Transmembrane</keyword>
<protein>
    <submittedName>
        <fullName evidence="3">Uncharacterized protein</fullName>
    </submittedName>
</protein>
<dbReference type="OrthoDB" id="181223at2"/>
<feature type="transmembrane region" description="Helical" evidence="1">
    <location>
        <begin position="136"/>
        <end position="154"/>
    </location>
</feature>